<reference evidence="3 4" key="1">
    <citation type="submission" date="2018-12" db="EMBL/GenBank/DDBJ databases">
        <authorList>
            <person name="Criscuolo A."/>
        </authorList>
    </citation>
    <scope>NUCLEOTIDE SEQUENCE [LARGE SCALE GENOMIC DNA]</scope>
    <source>
        <strain evidence="3">ACIP1116281</strain>
    </source>
</reference>
<proteinExistence type="predicted"/>
<protein>
    <submittedName>
        <fullName evidence="3">TadE-like protein</fullName>
    </submittedName>
</protein>
<evidence type="ECO:0000313" key="4">
    <source>
        <dbReference type="Proteomes" id="UP000268844"/>
    </source>
</evidence>
<keyword evidence="1" id="KW-0812">Transmembrane</keyword>
<evidence type="ECO:0000313" key="3">
    <source>
        <dbReference type="EMBL" id="VDS03414.1"/>
    </source>
</evidence>
<evidence type="ECO:0000259" key="2">
    <source>
        <dbReference type="Pfam" id="PF07811"/>
    </source>
</evidence>
<accession>A0A3S4CQ57</accession>
<dbReference type="InterPro" id="IPR012495">
    <property type="entry name" value="TadE-like_dom"/>
</dbReference>
<keyword evidence="1" id="KW-0472">Membrane</keyword>
<feature type="transmembrane region" description="Helical" evidence="1">
    <location>
        <begin position="12"/>
        <end position="31"/>
    </location>
</feature>
<dbReference type="EMBL" id="UZWD01000008">
    <property type="protein sequence ID" value="VDS03414.1"/>
    <property type="molecule type" value="Genomic_DNA"/>
</dbReference>
<dbReference type="AlphaFoldDB" id="A0A3S4CQ57"/>
<feature type="domain" description="TadE-like" evidence="2">
    <location>
        <begin position="11"/>
        <end position="52"/>
    </location>
</feature>
<keyword evidence="1" id="KW-1133">Transmembrane helix</keyword>
<evidence type="ECO:0000256" key="1">
    <source>
        <dbReference type="SAM" id="Phobius"/>
    </source>
</evidence>
<gene>
    <name evidence="3" type="ORF">DEVEQU_00537</name>
</gene>
<name>A0A3S4CQ57_9HYPH</name>
<sequence>MPRFLGDSRAASAVEFALLIAPFILLLFGIIEFSRAWWTKQAIQDVAGATARCFGVGQRECLSANEPSAAAAAEFARSQAAARGVRLEANGIVVTPDTTCQDMEGAVEVMLSTRFDSVFPFEKVISFSANACFLDWSAL</sequence>
<dbReference type="Pfam" id="PF07811">
    <property type="entry name" value="TadE"/>
    <property type="match status" value="1"/>
</dbReference>
<keyword evidence="4" id="KW-1185">Reference proteome</keyword>
<organism evidence="3 4">
    <name type="scientific">Devosia equisanguinis</name>
    <dbReference type="NCBI Taxonomy" id="2490941"/>
    <lineage>
        <taxon>Bacteria</taxon>
        <taxon>Pseudomonadati</taxon>
        <taxon>Pseudomonadota</taxon>
        <taxon>Alphaproteobacteria</taxon>
        <taxon>Hyphomicrobiales</taxon>
        <taxon>Devosiaceae</taxon>
        <taxon>Devosia</taxon>
    </lineage>
</organism>
<dbReference type="Proteomes" id="UP000268844">
    <property type="component" value="Unassembled WGS sequence"/>
</dbReference>